<sequence length="174" mass="18931">MVDGVRSWTGEIHGRVVCDVCDDSSIGPEDHTVHEASSGGILSMCASLEPALRFPVKYMVHIFNDLFSVSDVENFAFVGTGAEVAVLCITKSGEVLNYQAFTNSNGIYAVAETMPESERWDACLARPISSFHSHCTHLGDGSSGVKFTYNHPSGYSHTVRPFVYHPPIVPAYCI</sequence>
<accession>A0ABR0XJW0</accession>
<evidence type="ECO:0000313" key="1">
    <source>
        <dbReference type="EMBL" id="KAK6159462.1"/>
    </source>
</evidence>
<evidence type="ECO:0000313" key="2">
    <source>
        <dbReference type="Proteomes" id="UP001318860"/>
    </source>
</evidence>
<gene>
    <name evidence="1" type="ORF">DH2020_006776</name>
</gene>
<proteinExistence type="predicted"/>
<dbReference type="Proteomes" id="UP001318860">
    <property type="component" value="Unassembled WGS sequence"/>
</dbReference>
<evidence type="ECO:0008006" key="3">
    <source>
        <dbReference type="Google" id="ProtNLM"/>
    </source>
</evidence>
<reference evidence="1 2" key="1">
    <citation type="journal article" date="2021" name="Comput. Struct. Biotechnol. J.">
        <title>De novo genome assembly of the potent medicinal plant Rehmannia glutinosa using nanopore technology.</title>
        <authorList>
            <person name="Ma L."/>
            <person name="Dong C."/>
            <person name="Song C."/>
            <person name="Wang X."/>
            <person name="Zheng X."/>
            <person name="Niu Y."/>
            <person name="Chen S."/>
            <person name="Feng W."/>
        </authorList>
    </citation>
    <scope>NUCLEOTIDE SEQUENCE [LARGE SCALE GENOMIC DNA]</scope>
    <source>
        <strain evidence="1">DH-2019</strain>
    </source>
</reference>
<name>A0ABR0XJW0_REHGL</name>
<dbReference type="EMBL" id="JABTTQ020000004">
    <property type="protein sequence ID" value="KAK6159462.1"/>
    <property type="molecule type" value="Genomic_DNA"/>
</dbReference>
<organism evidence="1 2">
    <name type="scientific">Rehmannia glutinosa</name>
    <name type="common">Chinese foxglove</name>
    <dbReference type="NCBI Taxonomy" id="99300"/>
    <lineage>
        <taxon>Eukaryota</taxon>
        <taxon>Viridiplantae</taxon>
        <taxon>Streptophyta</taxon>
        <taxon>Embryophyta</taxon>
        <taxon>Tracheophyta</taxon>
        <taxon>Spermatophyta</taxon>
        <taxon>Magnoliopsida</taxon>
        <taxon>eudicotyledons</taxon>
        <taxon>Gunneridae</taxon>
        <taxon>Pentapetalae</taxon>
        <taxon>asterids</taxon>
        <taxon>lamiids</taxon>
        <taxon>Lamiales</taxon>
        <taxon>Orobanchaceae</taxon>
        <taxon>Rehmannieae</taxon>
        <taxon>Rehmannia</taxon>
    </lineage>
</organism>
<comment type="caution">
    <text evidence="1">The sequence shown here is derived from an EMBL/GenBank/DDBJ whole genome shotgun (WGS) entry which is preliminary data.</text>
</comment>
<protein>
    <recommendedName>
        <fullName evidence="3">Pollen Ole e 1 allergen and extensin family protein</fullName>
    </recommendedName>
</protein>
<keyword evidence="2" id="KW-1185">Reference proteome</keyword>
<dbReference type="PANTHER" id="PTHR38400">
    <property type="entry name" value="OS02G0317800 PROTEIN"/>
    <property type="match status" value="1"/>
</dbReference>